<evidence type="ECO:0000256" key="8">
    <source>
        <dbReference type="ARBA" id="ARBA00022723"/>
    </source>
</evidence>
<evidence type="ECO:0000256" key="1">
    <source>
        <dbReference type="ARBA" id="ARBA00000900"/>
    </source>
</evidence>
<keyword evidence="14" id="KW-0234">DNA repair</keyword>
<keyword evidence="12" id="KW-0862">Zinc</keyword>
<feature type="domain" description="SAP" evidence="22">
    <location>
        <begin position="219"/>
        <end position="253"/>
    </location>
</feature>
<dbReference type="InterPro" id="IPR017907">
    <property type="entry name" value="Znf_RING_CS"/>
</dbReference>
<dbReference type="GO" id="GO:0061630">
    <property type="term" value="F:ubiquitin protein ligase activity"/>
    <property type="evidence" value="ECO:0007669"/>
    <property type="project" value="UniProtKB-EC"/>
</dbReference>
<evidence type="ECO:0000256" key="11">
    <source>
        <dbReference type="ARBA" id="ARBA00022786"/>
    </source>
</evidence>
<keyword evidence="11" id="KW-0833">Ubl conjugation pathway</keyword>
<evidence type="ECO:0000256" key="16">
    <source>
        <dbReference type="ARBA" id="ARBA00031783"/>
    </source>
</evidence>
<feature type="domain" description="RING-type" evidence="21">
    <location>
        <begin position="37"/>
        <end position="75"/>
    </location>
</feature>
<evidence type="ECO:0000256" key="6">
    <source>
        <dbReference type="ARBA" id="ARBA00015551"/>
    </source>
</evidence>
<dbReference type="GO" id="GO:0006281">
    <property type="term" value="P:DNA repair"/>
    <property type="evidence" value="ECO:0007669"/>
    <property type="project" value="UniProtKB-KW"/>
</dbReference>
<sequence length="316" mass="35625">MAYLTKQSQKIIDVTDPSDWTDTRLPVLKSVDSALRCQICKDYYHTPVMTNCCHTFCSECIRRSLVREQKCPVCRATAQENQLRKNGAAQEFVDAFGEARGLLMEMATTKEESVTNRKKGFIRNRVEDSMGEEDDEEEEVEDDVDSFMASGLVACPICNQYMKVPRVDAHIESGSIPLPTANTPNFPPVSKRANTKPSTSTSTPNTTTAPPEPLPKIAFNVMNEPALRRRFRKIGIPSDGSRKVLQDRYNEWLTIWNANVDSITPKSKKELLRELSAWEVTNRAPVVEKTKASGWSDKGWSEANKSQFDELIKQAK</sequence>
<dbReference type="PROSITE" id="PS00518">
    <property type="entry name" value="ZF_RING_1"/>
    <property type="match status" value="1"/>
</dbReference>
<dbReference type="PROSITE" id="PS50089">
    <property type="entry name" value="ZF_RING_2"/>
    <property type="match status" value="1"/>
</dbReference>
<evidence type="ECO:0000256" key="5">
    <source>
        <dbReference type="ARBA" id="ARBA00012483"/>
    </source>
</evidence>
<dbReference type="EMBL" id="ML120376">
    <property type="protein sequence ID" value="RPB01088.1"/>
    <property type="molecule type" value="Genomic_DNA"/>
</dbReference>
<evidence type="ECO:0000256" key="10">
    <source>
        <dbReference type="ARBA" id="ARBA00022771"/>
    </source>
</evidence>
<keyword evidence="8" id="KW-0479">Metal-binding</keyword>
<evidence type="ECO:0000256" key="12">
    <source>
        <dbReference type="ARBA" id="ARBA00022833"/>
    </source>
</evidence>
<evidence type="ECO:0000256" key="13">
    <source>
        <dbReference type="ARBA" id="ARBA00023125"/>
    </source>
</evidence>
<dbReference type="Pfam" id="PF13923">
    <property type="entry name" value="zf-C3HC4_2"/>
    <property type="match status" value="1"/>
</dbReference>
<keyword evidence="7" id="KW-0808">Transferase</keyword>
<comment type="similarity">
    <text evidence="4">Belongs to the RAD18 family.</text>
</comment>
<evidence type="ECO:0000256" key="9">
    <source>
        <dbReference type="ARBA" id="ARBA00022763"/>
    </source>
</evidence>
<feature type="compositionally biased region" description="Low complexity" evidence="20">
    <location>
        <begin position="195"/>
        <end position="209"/>
    </location>
</feature>
<comment type="catalytic activity">
    <reaction evidence="1">
        <text>S-ubiquitinyl-[E2 ubiquitin-conjugating enzyme]-L-cysteine + [acceptor protein]-L-lysine = [E2 ubiquitin-conjugating enzyme]-L-cysteine + N(6)-ubiquitinyl-[acceptor protein]-L-lysine.</text>
        <dbReference type="EC" id="2.3.2.27"/>
    </reaction>
</comment>
<evidence type="ECO:0000256" key="20">
    <source>
        <dbReference type="SAM" id="MobiDB-lite"/>
    </source>
</evidence>
<dbReference type="FunFam" id="3.30.40.10:FF:000172">
    <property type="entry name" value="E3 ubiquitin-protein ligase RAD18"/>
    <property type="match status" value="1"/>
</dbReference>
<protein>
    <recommendedName>
        <fullName evidence="6">Postreplication repair E3 ubiquitin-protein ligase RAD18</fullName>
        <ecNumber evidence="5">2.3.2.27</ecNumber>
    </recommendedName>
    <alternativeName>
        <fullName evidence="17">Postreplication repair E3 ubiquitin-protein ligase rad18</fullName>
    </alternativeName>
    <alternativeName>
        <fullName evidence="16 18">RING-type E3 ubiquitin transferase RAD18</fullName>
    </alternativeName>
</protein>
<evidence type="ECO:0000259" key="22">
    <source>
        <dbReference type="PROSITE" id="PS50800"/>
    </source>
</evidence>
<reference evidence="23 24" key="1">
    <citation type="journal article" date="2018" name="Nat. Ecol. Evol.">
        <title>Pezizomycetes genomes reveal the molecular basis of ectomycorrhizal truffle lifestyle.</title>
        <authorList>
            <person name="Murat C."/>
            <person name="Payen T."/>
            <person name="Noel B."/>
            <person name="Kuo A."/>
            <person name="Morin E."/>
            <person name="Chen J."/>
            <person name="Kohler A."/>
            <person name="Krizsan K."/>
            <person name="Balestrini R."/>
            <person name="Da Silva C."/>
            <person name="Montanini B."/>
            <person name="Hainaut M."/>
            <person name="Levati E."/>
            <person name="Barry K.W."/>
            <person name="Belfiori B."/>
            <person name="Cichocki N."/>
            <person name="Clum A."/>
            <person name="Dockter R.B."/>
            <person name="Fauchery L."/>
            <person name="Guy J."/>
            <person name="Iotti M."/>
            <person name="Le Tacon F."/>
            <person name="Lindquist E.A."/>
            <person name="Lipzen A."/>
            <person name="Malagnac F."/>
            <person name="Mello A."/>
            <person name="Molinier V."/>
            <person name="Miyauchi S."/>
            <person name="Poulain J."/>
            <person name="Riccioni C."/>
            <person name="Rubini A."/>
            <person name="Sitrit Y."/>
            <person name="Splivallo R."/>
            <person name="Traeger S."/>
            <person name="Wang M."/>
            <person name="Zifcakova L."/>
            <person name="Wipf D."/>
            <person name="Zambonelli A."/>
            <person name="Paolocci F."/>
            <person name="Nowrousian M."/>
            <person name="Ottonello S."/>
            <person name="Baldrian P."/>
            <person name="Spatafora J.W."/>
            <person name="Henrissat B."/>
            <person name="Nagy L.G."/>
            <person name="Aury J.M."/>
            <person name="Wincker P."/>
            <person name="Grigoriev I.V."/>
            <person name="Bonfante P."/>
            <person name="Martin F.M."/>
        </authorList>
    </citation>
    <scope>NUCLEOTIDE SEQUENCE [LARGE SCALE GENOMIC DNA]</scope>
    <source>
        <strain evidence="23 24">120613-1</strain>
    </source>
</reference>
<dbReference type="GO" id="GO:0003697">
    <property type="term" value="F:single-stranded DNA binding"/>
    <property type="evidence" value="ECO:0007669"/>
    <property type="project" value="InterPro"/>
</dbReference>
<dbReference type="InterPro" id="IPR001841">
    <property type="entry name" value="Znf_RING"/>
</dbReference>
<evidence type="ECO:0000313" key="24">
    <source>
        <dbReference type="Proteomes" id="UP000276215"/>
    </source>
</evidence>
<dbReference type="Proteomes" id="UP000276215">
    <property type="component" value="Unassembled WGS sequence"/>
</dbReference>
<evidence type="ECO:0000256" key="19">
    <source>
        <dbReference type="PROSITE-ProRule" id="PRU00175"/>
    </source>
</evidence>
<dbReference type="GO" id="GO:0005634">
    <property type="term" value="C:nucleus"/>
    <property type="evidence" value="ECO:0007669"/>
    <property type="project" value="UniProtKB-SubCell"/>
</dbReference>
<dbReference type="STRING" id="1336337.A0A3N4JV69"/>
<name>A0A3N4JV69_9PEZI</name>
<dbReference type="EC" id="2.3.2.27" evidence="5"/>
<dbReference type="InterPro" id="IPR013083">
    <property type="entry name" value="Znf_RING/FYVE/PHD"/>
</dbReference>
<keyword evidence="15" id="KW-0539">Nucleus</keyword>
<dbReference type="GO" id="GO:0006513">
    <property type="term" value="P:protein monoubiquitination"/>
    <property type="evidence" value="ECO:0007669"/>
    <property type="project" value="InterPro"/>
</dbReference>
<feature type="non-terminal residue" evidence="23">
    <location>
        <position position="316"/>
    </location>
</feature>
<organism evidence="23 24">
    <name type="scientific">Choiromyces venosus 120613-1</name>
    <dbReference type="NCBI Taxonomy" id="1336337"/>
    <lineage>
        <taxon>Eukaryota</taxon>
        <taxon>Fungi</taxon>
        <taxon>Dikarya</taxon>
        <taxon>Ascomycota</taxon>
        <taxon>Pezizomycotina</taxon>
        <taxon>Pezizomycetes</taxon>
        <taxon>Pezizales</taxon>
        <taxon>Tuberaceae</taxon>
        <taxon>Choiromyces</taxon>
    </lineage>
</organism>
<evidence type="ECO:0000259" key="21">
    <source>
        <dbReference type="PROSITE" id="PS50089"/>
    </source>
</evidence>
<dbReference type="InterPro" id="IPR003034">
    <property type="entry name" value="SAP_dom"/>
</dbReference>
<dbReference type="PANTHER" id="PTHR14134">
    <property type="entry name" value="E3 UBIQUITIN-PROTEIN LIGASE RAD18"/>
    <property type="match status" value="1"/>
</dbReference>
<dbReference type="SMART" id="SM00184">
    <property type="entry name" value="RING"/>
    <property type="match status" value="1"/>
</dbReference>
<dbReference type="OrthoDB" id="9049620at2759"/>
<dbReference type="GO" id="GO:0008270">
    <property type="term" value="F:zinc ion binding"/>
    <property type="evidence" value="ECO:0007669"/>
    <property type="project" value="UniProtKB-KW"/>
</dbReference>
<dbReference type="SUPFAM" id="SSF57850">
    <property type="entry name" value="RING/U-box"/>
    <property type="match status" value="1"/>
</dbReference>
<dbReference type="GO" id="GO:0097505">
    <property type="term" value="C:Rad6-Rad18 complex"/>
    <property type="evidence" value="ECO:0007669"/>
    <property type="project" value="TreeGrafter"/>
</dbReference>
<evidence type="ECO:0000256" key="18">
    <source>
        <dbReference type="ARBA" id="ARBA00082369"/>
    </source>
</evidence>
<dbReference type="AlphaFoldDB" id="A0A3N4JV69"/>
<keyword evidence="10 19" id="KW-0863">Zinc-finger</keyword>
<proteinExistence type="inferred from homology"/>
<evidence type="ECO:0000256" key="4">
    <source>
        <dbReference type="ARBA" id="ARBA00009506"/>
    </source>
</evidence>
<keyword evidence="24" id="KW-1185">Reference proteome</keyword>
<evidence type="ECO:0000313" key="23">
    <source>
        <dbReference type="EMBL" id="RPB01088.1"/>
    </source>
</evidence>
<evidence type="ECO:0000256" key="15">
    <source>
        <dbReference type="ARBA" id="ARBA00023242"/>
    </source>
</evidence>
<evidence type="ECO:0000256" key="2">
    <source>
        <dbReference type="ARBA" id="ARBA00004123"/>
    </source>
</evidence>
<accession>A0A3N4JV69</accession>
<gene>
    <name evidence="23" type="ORF">L873DRAFT_1678070</name>
</gene>
<dbReference type="Gene3D" id="3.30.40.10">
    <property type="entry name" value="Zinc/RING finger domain, C3HC4 (zinc finger)"/>
    <property type="match status" value="1"/>
</dbReference>
<evidence type="ECO:0000256" key="7">
    <source>
        <dbReference type="ARBA" id="ARBA00022679"/>
    </source>
</evidence>
<evidence type="ECO:0000256" key="17">
    <source>
        <dbReference type="ARBA" id="ARBA00074353"/>
    </source>
</evidence>
<evidence type="ECO:0000256" key="3">
    <source>
        <dbReference type="ARBA" id="ARBA00004906"/>
    </source>
</evidence>
<keyword evidence="9" id="KW-0227">DNA damage</keyword>
<dbReference type="GO" id="GO:0006301">
    <property type="term" value="P:DNA damage tolerance"/>
    <property type="evidence" value="ECO:0007669"/>
    <property type="project" value="InterPro"/>
</dbReference>
<comment type="pathway">
    <text evidence="3">Protein modification; protein ubiquitination.</text>
</comment>
<dbReference type="InterPro" id="IPR039577">
    <property type="entry name" value="Rad18"/>
</dbReference>
<dbReference type="PANTHER" id="PTHR14134:SF2">
    <property type="entry name" value="E3 UBIQUITIN-PROTEIN LIGASE RAD18"/>
    <property type="match status" value="1"/>
</dbReference>
<evidence type="ECO:0000256" key="14">
    <source>
        <dbReference type="ARBA" id="ARBA00023204"/>
    </source>
</evidence>
<feature type="region of interest" description="Disordered" evidence="20">
    <location>
        <begin position="176"/>
        <end position="216"/>
    </location>
</feature>
<dbReference type="PROSITE" id="PS50800">
    <property type="entry name" value="SAP"/>
    <property type="match status" value="1"/>
</dbReference>
<comment type="subcellular location">
    <subcellularLocation>
        <location evidence="2">Nucleus</location>
    </subcellularLocation>
</comment>
<keyword evidence="13" id="KW-0238">DNA-binding</keyword>